<dbReference type="PROSITE" id="PS01031">
    <property type="entry name" value="SHSP"/>
    <property type="match status" value="1"/>
</dbReference>
<protein>
    <recommendedName>
        <fullName evidence="5">SHSP domain-containing protein</fullName>
    </recommendedName>
</protein>
<evidence type="ECO:0000313" key="6">
    <source>
        <dbReference type="EMBL" id="KAK8770185.1"/>
    </source>
</evidence>
<dbReference type="AlphaFoldDB" id="A0AAQ4E653"/>
<dbReference type="InterPro" id="IPR001436">
    <property type="entry name" value="Alpha-crystallin/sHSP_animal"/>
</dbReference>
<dbReference type="GO" id="GO:0009408">
    <property type="term" value="P:response to heat"/>
    <property type="evidence" value="ECO:0007669"/>
    <property type="project" value="TreeGrafter"/>
</dbReference>
<evidence type="ECO:0000313" key="7">
    <source>
        <dbReference type="Proteomes" id="UP001321473"/>
    </source>
</evidence>
<dbReference type="GO" id="GO:0051082">
    <property type="term" value="F:unfolded protein binding"/>
    <property type="evidence" value="ECO:0007669"/>
    <property type="project" value="TreeGrafter"/>
</dbReference>
<gene>
    <name evidence="6" type="ORF">V5799_013349</name>
</gene>
<sequence length="207" mass="23192">MGPPPGAPKKTSQSKSDFFAPEQQRRGMARSLVPAGWFPGRDWWDAWEAPCSRIFDQHFGTPLLDDELRVLRPSRVGLRSPFRRQLSRPGGGGVSELRNEPDSFQVMLDVSHFSPEEITVKTVDRCISVSARHEERMDEHGFVSREFTRRYMLPEDTLPEQVSSTLSPDGVLTITAPKKPPLSAPNERIVPIAVQGSAMPLPVQHEP</sequence>
<comment type="caution">
    <text evidence="6">The sequence shown here is derived from an EMBL/GenBank/DDBJ whole genome shotgun (WGS) entry which is preliminary data.</text>
</comment>
<dbReference type="SUPFAM" id="SSF49764">
    <property type="entry name" value="HSP20-like chaperones"/>
    <property type="match status" value="1"/>
</dbReference>
<dbReference type="InterPro" id="IPR008978">
    <property type="entry name" value="HSP20-like_chaperone"/>
</dbReference>
<feature type="domain" description="SHSP" evidence="5">
    <location>
        <begin position="85"/>
        <end position="195"/>
    </location>
</feature>
<dbReference type="PANTHER" id="PTHR45640:SF13">
    <property type="entry name" value="HEAT SHOCK PROTEIN 22-RELATED"/>
    <property type="match status" value="1"/>
</dbReference>
<dbReference type="Gene3D" id="2.60.40.790">
    <property type="match status" value="1"/>
</dbReference>
<dbReference type="InterPro" id="IPR002068">
    <property type="entry name" value="A-crystallin/Hsp20_dom"/>
</dbReference>
<name>A0AAQ4E653_AMBAM</name>
<evidence type="ECO:0000259" key="5">
    <source>
        <dbReference type="PROSITE" id="PS01031"/>
    </source>
</evidence>
<dbReference type="PANTHER" id="PTHR45640">
    <property type="entry name" value="HEAT SHOCK PROTEIN HSP-12.2-RELATED"/>
    <property type="match status" value="1"/>
</dbReference>
<dbReference type="GO" id="GO:0042026">
    <property type="term" value="P:protein refolding"/>
    <property type="evidence" value="ECO:0007669"/>
    <property type="project" value="TreeGrafter"/>
</dbReference>
<dbReference type="GO" id="GO:0005634">
    <property type="term" value="C:nucleus"/>
    <property type="evidence" value="ECO:0007669"/>
    <property type="project" value="TreeGrafter"/>
</dbReference>
<proteinExistence type="inferred from homology"/>
<reference evidence="6 7" key="1">
    <citation type="journal article" date="2023" name="Arcadia Sci">
        <title>De novo assembly of a long-read Amblyomma americanum tick genome.</title>
        <authorList>
            <person name="Chou S."/>
            <person name="Poskanzer K.E."/>
            <person name="Rollins M."/>
            <person name="Thuy-Boun P.S."/>
        </authorList>
    </citation>
    <scope>NUCLEOTIDE SEQUENCE [LARGE SCALE GENOMIC DNA]</scope>
    <source>
        <strain evidence="6">F_SG_1</strain>
        <tissue evidence="6">Salivary glands</tissue>
    </source>
</reference>
<organism evidence="6 7">
    <name type="scientific">Amblyomma americanum</name>
    <name type="common">Lone star tick</name>
    <dbReference type="NCBI Taxonomy" id="6943"/>
    <lineage>
        <taxon>Eukaryota</taxon>
        <taxon>Metazoa</taxon>
        <taxon>Ecdysozoa</taxon>
        <taxon>Arthropoda</taxon>
        <taxon>Chelicerata</taxon>
        <taxon>Arachnida</taxon>
        <taxon>Acari</taxon>
        <taxon>Parasitiformes</taxon>
        <taxon>Ixodida</taxon>
        <taxon>Ixodoidea</taxon>
        <taxon>Ixodidae</taxon>
        <taxon>Amblyomminae</taxon>
        <taxon>Amblyomma</taxon>
    </lineage>
</organism>
<dbReference type="PRINTS" id="PR00299">
    <property type="entry name" value="ACRYSTALLIN"/>
</dbReference>
<accession>A0AAQ4E653</accession>
<evidence type="ECO:0000256" key="1">
    <source>
        <dbReference type="ARBA" id="ARBA00023016"/>
    </source>
</evidence>
<comment type="similarity">
    <text evidence="2 3">Belongs to the small heat shock protein (HSP20) family.</text>
</comment>
<evidence type="ECO:0000256" key="2">
    <source>
        <dbReference type="PROSITE-ProRule" id="PRU00285"/>
    </source>
</evidence>
<dbReference type="Proteomes" id="UP001321473">
    <property type="component" value="Unassembled WGS sequence"/>
</dbReference>
<evidence type="ECO:0000256" key="3">
    <source>
        <dbReference type="RuleBase" id="RU003616"/>
    </source>
</evidence>
<dbReference type="CDD" id="cd06526">
    <property type="entry name" value="metazoan_ACD"/>
    <property type="match status" value="1"/>
</dbReference>
<dbReference type="EMBL" id="JARKHS020021512">
    <property type="protein sequence ID" value="KAK8770185.1"/>
    <property type="molecule type" value="Genomic_DNA"/>
</dbReference>
<feature type="region of interest" description="Disordered" evidence="4">
    <location>
        <begin position="1"/>
        <end position="31"/>
    </location>
</feature>
<keyword evidence="7" id="KW-1185">Reference proteome</keyword>
<dbReference type="GO" id="GO:0005737">
    <property type="term" value="C:cytoplasm"/>
    <property type="evidence" value="ECO:0007669"/>
    <property type="project" value="TreeGrafter"/>
</dbReference>
<keyword evidence="1" id="KW-0346">Stress response</keyword>
<dbReference type="Pfam" id="PF00011">
    <property type="entry name" value="HSP20"/>
    <property type="match status" value="1"/>
</dbReference>
<evidence type="ECO:0000256" key="4">
    <source>
        <dbReference type="SAM" id="MobiDB-lite"/>
    </source>
</evidence>